<reference evidence="8" key="1">
    <citation type="journal article" date="2019" name="Int. J. Syst. Evol. Microbiol.">
        <title>The Global Catalogue of Microorganisms (GCM) 10K type strain sequencing project: providing services to taxonomists for standard genome sequencing and annotation.</title>
        <authorList>
            <consortium name="The Broad Institute Genomics Platform"/>
            <consortium name="The Broad Institute Genome Sequencing Center for Infectious Disease"/>
            <person name="Wu L."/>
            <person name="Ma J."/>
        </authorList>
    </citation>
    <scope>NUCLEOTIDE SEQUENCE [LARGE SCALE GENOMIC DNA]</scope>
    <source>
        <strain evidence="8">CCUG 62974</strain>
    </source>
</reference>
<dbReference type="EMBL" id="JBHTHX010000099">
    <property type="protein sequence ID" value="MFD0883986.1"/>
    <property type="molecule type" value="Genomic_DNA"/>
</dbReference>
<feature type="compositionally biased region" description="Polar residues" evidence="4">
    <location>
        <begin position="64"/>
        <end position="75"/>
    </location>
</feature>
<protein>
    <submittedName>
        <fullName evidence="7">Chaplin family protein</fullName>
    </submittedName>
</protein>
<evidence type="ECO:0000313" key="7">
    <source>
        <dbReference type="EMBL" id="MFD0883986.1"/>
    </source>
</evidence>
<feature type="region of interest" description="Disordered" evidence="4">
    <location>
        <begin position="63"/>
        <end position="98"/>
    </location>
</feature>
<keyword evidence="8" id="KW-1185">Reference proteome</keyword>
<evidence type="ECO:0000256" key="5">
    <source>
        <dbReference type="SAM" id="SignalP"/>
    </source>
</evidence>
<organism evidence="7 8">
    <name type="scientific">Streptosporangium algeriense</name>
    <dbReference type="NCBI Taxonomy" id="1682748"/>
    <lineage>
        <taxon>Bacteria</taxon>
        <taxon>Bacillati</taxon>
        <taxon>Actinomycetota</taxon>
        <taxon>Actinomycetes</taxon>
        <taxon>Streptosporangiales</taxon>
        <taxon>Streptosporangiaceae</taxon>
        <taxon>Streptosporangium</taxon>
    </lineage>
</organism>
<keyword evidence="5" id="KW-0732">Signal</keyword>
<feature type="chain" id="PRO_5046518644" evidence="5">
    <location>
        <begin position="29"/>
        <end position="117"/>
    </location>
</feature>
<proteinExistence type="predicted"/>
<dbReference type="Proteomes" id="UP001597024">
    <property type="component" value="Unassembled WGS sequence"/>
</dbReference>
<evidence type="ECO:0000256" key="1">
    <source>
        <dbReference type="ARBA" id="ARBA00022512"/>
    </source>
</evidence>
<dbReference type="InterPro" id="IPR005528">
    <property type="entry name" value="ChpA-H"/>
</dbReference>
<gene>
    <name evidence="7" type="ORF">ACFQ08_05375</name>
</gene>
<keyword evidence="1" id="KW-0134">Cell wall</keyword>
<feature type="signal peptide" evidence="5">
    <location>
        <begin position="1"/>
        <end position="28"/>
    </location>
</feature>
<dbReference type="Pfam" id="PF03777">
    <property type="entry name" value="ChpA-C"/>
    <property type="match status" value="2"/>
</dbReference>
<dbReference type="PROSITE" id="PS51884">
    <property type="entry name" value="CHAPLIN"/>
    <property type="match status" value="2"/>
</dbReference>
<keyword evidence="2" id="KW-0130">Cell adhesion</keyword>
<comment type="caution">
    <text evidence="7">The sequence shown here is derived from an EMBL/GenBank/DDBJ whole genome shotgun (WGS) entry which is preliminary data.</text>
</comment>
<feature type="domain" description="Chaplin" evidence="6">
    <location>
        <begin position="88"/>
        <end position="117"/>
    </location>
</feature>
<feature type="non-terminal residue" evidence="7">
    <location>
        <position position="117"/>
    </location>
</feature>
<keyword evidence="3" id="KW-0034">Amyloid</keyword>
<evidence type="ECO:0000256" key="2">
    <source>
        <dbReference type="ARBA" id="ARBA00022889"/>
    </source>
</evidence>
<feature type="domain" description="Chaplin" evidence="6">
    <location>
        <begin position="33"/>
        <end position="73"/>
    </location>
</feature>
<name>A0ABW3DMM6_9ACTN</name>
<evidence type="ECO:0000259" key="6">
    <source>
        <dbReference type="PROSITE" id="PS51884"/>
    </source>
</evidence>
<keyword evidence="1" id="KW-0964">Secreted</keyword>
<evidence type="ECO:0000256" key="4">
    <source>
        <dbReference type="SAM" id="MobiDB-lite"/>
    </source>
</evidence>
<feature type="compositionally biased region" description="Polar residues" evidence="4">
    <location>
        <begin position="82"/>
        <end position="98"/>
    </location>
</feature>
<evidence type="ECO:0000256" key="3">
    <source>
        <dbReference type="ARBA" id="ARBA00023087"/>
    </source>
</evidence>
<evidence type="ECO:0000313" key="8">
    <source>
        <dbReference type="Proteomes" id="UP001597024"/>
    </source>
</evidence>
<accession>A0ABW3DMM6</accession>
<sequence length="117" mass="11041">MRMWVKGTAPAALLALGVMSLGSGTALADTDGGHSVGGGNQIQAPITLPVDISGNAAAVGGKSTAVSQGGASATETGRKPGGNTTSGRSSVLGGNQVNAPITAPVNACGNAISLAGD</sequence>